<dbReference type="RefSeq" id="WP_380920004.1">
    <property type="nucleotide sequence ID" value="NZ_JBHUPE010000004.1"/>
</dbReference>
<comment type="caution">
    <text evidence="2">The sequence shown here is derived from an EMBL/GenBank/DDBJ whole genome shotgun (WGS) entry which is preliminary data.</text>
</comment>
<evidence type="ECO:0000256" key="1">
    <source>
        <dbReference type="SAM" id="Coils"/>
    </source>
</evidence>
<dbReference type="Proteomes" id="UP001597509">
    <property type="component" value="Unassembled WGS sequence"/>
</dbReference>
<name>A0ABW5YUK1_9SPHI</name>
<proteinExistence type="predicted"/>
<evidence type="ECO:0000313" key="2">
    <source>
        <dbReference type="EMBL" id="MFD2904200.1"/>
    </source>
</evidence>
<organism evidence="2 3">
    <name type="scientific">Sphingobacterium anhuiense</name>
    <dbReference type="NCBI Taxonomy" id="493780"/>
    <lineage>
        <taxon>Bacteria</taxon>
        <taxon>Pseudomonadati</taxon>
        <taxon>Bacteroidota</taxon>
        <taxon>Sphingobacteriia</taxon>
        <taxon>Sphingobacteriales</taxon>
        <taxon>Sphingobacteriaceae</taxon>
        <taxon>Sphingobacterium</taxon>
    </lineage>
</organism>
<dbReference type="EMBL" id="JBHUPE010000004">
    <property type="protein sequence ID" value="MFD2904200.1"/>
    <property type="molecule type" value="Genomic_DNA"/>
</dbReference>
<protein>
    <submittedName>
        <fullName evidence="2">Uncharacterized protein</fullName>
    </submittedName>
</protein>
<reference evidence="3" key="1">
    <citation type="journal article" date="2019" name="Int. J. Syst. Evol. Microbiol.">
        <title>The Global Catalogue of Microorganisms (GCM) 10K type strain sequencing project: providing services to taxonomists for standard genome sequencing and annotation.</title>
        <authorList>
            <consortium name="The Broad Institute Genomics Platform"/>
            <consortium name="The Broad Institute Genome Sequencing Center for Infectious Disease"/>
            <person name="Wu L."/>
            <person name="Ma J."/>
        </authorList>
    </citation>
    <scope>NUCLEOTIDE SEQUENCE [LARGE SCALE GENOMIC DNA]</scope>
    <source>
        <strain evidence="3">KCTC 22209</strain>
    </source>
</reference>
<sequence>MNKREEFYKIVIKEYEKRNLKYGQVLRENIAQDLYAIRLNLQRYAMEHGNSVELDNTKNMVTNTISKVQHLSNILLNGVLRDFGLKRALEDHFLASNPNNDIAVDKQVNDLDFSCQLLVFHMVRYVVSAIVTDELPFLGIHLYADDHDLYLEVYGLNNTYIDKLKQSNRKKIKKLQNRVNLLEGSLTFASDNQGNKIVVIVKLN</sequence>
<keyword evidence="3" id="KW-1185">Reference proteome</keyword>
<accession>A0ABW5YUK1</accession>
<feature type="coiled-coil region" evidence="1">
    <location>
        <begin position="165"/>
        <end position="192"/>
    </location>
</feature>
<evidence type="ECO:0000313" key="3">
    <source>
        <dbReference type="Proteomes" id="UP001597509"/>
    </source>
</evidence>
<keyword evidence="1" id="KW-0175">Coiled coil</keyword>
<gene>
    <name evidence="2" type="ORF">ACFS6I_09710</name>
</gene>